<accession>A0A5B7D9I5</accession>
<reference evidence="1 2" key="1">
    <citation type="submission" date="2019-05" db="EMBL/GenBank/DDBJ databases">
        <title>Another draft genome of Portunus trituberculatus and its Hox gene families provides insights of decapod evolution.</title>
        <authorList>
            <person name="Jeong J.-H."/>
            <person name="Song I."/>
            <person name="Kim S."/>
            <person name="Choi T."/>
            <person name="Kim D."/>
            <person name="Ryu S."/>
            <person name="Kim W."/>
        </authorList>
    </citation>
    <scope>NUCLEOTIDE SEQUENCE [LARGE SCALE GENOMIC DNA]</scope>
    <source>
        <tissue evidence="1">Muscle</tissue>
    </source>
</reference>
<sequence length="70" mass="8124">MFAGQVQEVMLDRHETMMTDFKISIWTAEMKGQMKHCITPAMKRSVTIQLVELSIPDHIFSKVKELIKLC</sequence>
<gene>
    <name evidence="1" type="ORF">E2C01_010851</name>
</gene>
<comment type="caution">
    <text evidence="1">The sequence shown here is derived from an EMBL/GenBank/DDBJ whole genome shotgun (WGS) entry which is preliminary data.</text>
</comment>
<keyword evidence="2" id="KW-1185">Reference proteome</keyword>
<organism evidence="1 2">
    <name type="scientific">Portunus trituberculatus</name>
    <name type="common">Swimming crab</name>
    <name type="synonym">Neptunus trituberculatus</name>
    <dbReference type="NCBI Taxonomy" id="210409"/>
    <lineage>
        <taxon>Eukaryota</taxon>
        <taxon>Metazoa</taxon>
        <taxon>Ecdysozoa</taxon>
        <taxon>Arthropoda</taxon>
        <taxon>Crustacea</taxon>
        <taxon>Multicrustacea</taxon>
        <taxon>Malacostraca</taxon>
        <taxon>Eumalacostraca</taxon>
        <taxon>Eucarida</taxon>
        <taxon>Decapoda</taxon>
        <taxon>Pleocyemata</taxon>
        <taxon>Brachyura</taxon>
        <taxon>Eubrachyura</taxon>
        <taxon>Portunoidea</taxon>
        <taxon>Portunidae</taxon>
        <taxon>Portuninae</taxon>
        <taxon>Portunus</taxon>
    </lineage>
</organism>
<name>A0A5B7D9I5_PORTR</name>
<dbReference type="AlphaFoldDB" id="A0A5B7D9I5"/>
<dbReference type="EMBL" id="VSRR010000636">
    <property type="protein sequence ID" value="MPC17980.1"/>
    <property type="molecule type" value="Genomic_DNA"/>
</dbReference>
<proteinExistence type="predicted"/>
<dbReference type="Proteomes" id="UP000324222">
    <property type="component" value="Unassembled WGS sequence"/>
</dbReference>
<protein>
    <submittedName>
        <fullName evidence="1">Uncharacterized protein</fullName>
    </submittedName>
</protein>
<evidence type="ECO:0000313" key="2">
    <source>
        <dbReference type="Proteomes" id="UP000324222"/>
    </source>
</evidence>
<evidence type="ECO:0000313" key="1">
    <source>
        <dbReference type="EMBL" id="MPC17980.1"/>
    </source>
</evidence>